<comment type="caution">
    <text evidence="1">The sequence shown here is derived from an EMBL/GenBank/DDBJ whole genome shotgun (WGS) entry which is preliminary data.</text>
</comment>
<dbReference type="AlphaFoldDB" id="A0A644ZL45"/>
<reference evidence="1" key="1">
    <citation type="submission" date="2019-08" db="EMBL/GenBank/DDBJ databases">
        <authorList>
            <person name="Kucharzyk K."/>
            <person name="Murdoch R.W."/>
            <person name="Higgins S."/>
            <person name="Loffler F."/>
        </authorList>
    </citation>
    <scope>NUCLEOTIDE SEQUENCE</scope>
</reference>
<sequence>MEENKELDLSAIRTFNGGVIILYYEPTNEENEQRKTGNSRI</sequence>
<organism evidence="1">
    <name type="scientific">bioreactor metagenome</name>
    <dbReference type="NCBI Taxonomy" id="1076179"/>
    <lineage>
        <taxon>unclassified sequences</taxon>
        <taxon>metagenomes</taxon>
        <taxon>ecological metagenomes</taxon>
    </lineage>
</organism>
<proteinExistence type="predicted"/>
<dbReference type="EMBL" id="VSSQ01008302">
    <property type="protein sequence ID" value="MPM38484.1"/>
    <property type="molecule type" value="Genomic_DNA"/>
</dbReference>
<accession>A0A644ZL45</accession>
<evidence type="ECO:0000313" key="1">
    <source>
        <dbReference type="EMBL" id="MPM38484.1"/>
    </source>
</evidence>
<name>A0A644ZL45_9ZZZZ</name>
<protein>
    <submittedName>
        <fullName evidence="1">Uncharacterized protein</fullName>
    </submittedName>
</protein>
<gene>
    <name evidence="1" type="ORF">SDC9_85113</name>
</gene>